<comment type="caution">
    <text evidence="3">The sequence shown here is derived from an EMBL/GenBank/DDBJ whole genome shotgun (WGS) entry which is preliminary data.</text>
</comment>
<gene>
    <name evidence="3" type="ORF">CYMTET_50899</name>
</gene>
<evidence type="ECO:0000313" key="4">
    <source>
        <dbReference type="Proteomes" id="UP001190700"/>
    </source>
</evidence>
<evidence type="ECO:0000256" key="1">
    <source>
        <dbReference type="SAM" id="MobiDB-lite"/>
    </source>
</evidence>
<feature type="compositionally biased region" description="Polar residues" evidence="1">
    <location>
        <begin position="41"/>
        <end position="50"/>
    </location>
</feature>
<feature type="region of interest" description="Disordered" evidence="1">
    <location>
        <begin position="41"/>
        <end position="83"/>
    </location>
</feature>
<dbReference type="Proteomes" id="UP001190700">
    <property type="component" value="Unassembled WGS sequence"/>
</dbReference>
<dbReference type="AlphaFoldDB" id="A0AAE0ESC8"/>
<dbReference type="GO" id="GO:0005524">
    <property type="term" value="F:ATP binding"/>
    <property type="evidence" value="ECO:0007669"/>
    <property type="project" value="InterPro"/>
</dbReference>
<reference evidence="3 4" key="1">
    <citation type="journal article" date="2015" name="Genome Biol. Evol.">
        <title>Comparative Genomics of a Bacterivorous Green Alga Reveals Evolutionary Causalities and Consequences of Phago-Mixotrophic Mode of Nutrition.</title>
        <authorList>
            <person name="Burns J.A."/>
            <person name="Paasch A."/>
            <person name="Narechania A."/>
            <person name="Kim E."/>
        </authorList>
    </citation>
    <scope>NUCLEOTIDE SEQUENCE [LARGE SCALE GENOMIC DNA]</scope>
    <source>
        <strain evidence="3 4">PLY_AMNH</strain>
    </source>
</reference>
<name>A0AAE0ESC8_9CHLO</name>
<protein>
    <recommendedName>
        <fullName evidence="2">Protein kinase domain-containing protein</fullName>
    </recommendedName>
</protein>
<dbReference type="PROSITE" id="PS00108">
    <property type="entry name" value="PROTEIN_KINASE_ST"/>
    <property type="match status" value="1"/>
</dbReference>
<feature type="domain" description="Protein kinase" evidence="2">
    <location>
        <begin position="155"/>
        <end position="433"/>
    </location>
</feature>
<feature type="compositionally biased region" description="Basic and acidic residues" evidence="1">
    <location>
        <begin position="52"/>
        <end position="65"/>
    </location>
</feature>
<dbReference type="EMBL" id="LGRX02034012">
    <property type="protein sequence ID" value="KAK3239153.1"/>
    <property type="molecule type" value="Genomic_DNA"/>
</dbReference>
<proteinExistence type="predicted"/>
<evidence type="ECO:0000313" key="3">
    <source>
        <dbReference type="EMBL" id="KAK3239153.1"/>
    </source>
</evidence>
<dbReference type="GO" id="GO:0004672">
    <property type="term" value="F:protein kinase activity"/>
    <property type="evidence" value="ECO:0007669"/>
    <property type="project" value="InterPro"/>
</dbReference>
<dbReference type="Gene3D" id="1.10.510.10">
    <property type="entry name" value="Transferase(Phosphotransferase) domain 1"/>
    <property type="match status" value="1"/>
</dbReference>
<accession>A0AAE0ESC8</accession>
<keyword evidence="4" id="KW-1185">Reference proteome</keyword>
<organism evidence="3 4">
    <name type="scientific">Cymbomonas tetramitiformis</name>
    <dbReference type="NCBI Taxonomy" id="36881"/>
    <lineage>
        <taxon>Eukaryota</taxon>
        <taxon>Viridiplantae</taxon>
        <taxon>Chlorophyta</taxon>
        <taxon>Pyramimonadophyceae</taxon>
        <taxon>Pyramimonadales</taxon>
        <taxon>Pyramimonadaceae</taxon>
        <taxon>Cymbomonas</taxon>
    </lineage>
</organism>
<dbReference type="InterPro" id="IPR011009">
    <property type="entry name" value="Kinase-like_dom_sf"/>
</dbReference>
<sequence length="433" mass="48105">MRLAASAESPSFCNPTVFPLSHFQNSSHGRHATARNFRGTKVSTKSQLHLQTEARDCHHQDKREDGGEEDIPTDACSFSRPRPGEHSRRVLALQAASLLGSISISSSSKSHPLGDLSNRTLLPGDGAGKAWREVDPSESSLADLLPDLRDGTRVLKYEERLGAGSYKEVWRVSINGFPYAMSSQRFSNANLKRRRSSARHAQAELNMAEYLHTAQANWCEQVSSGCECLNYFEVVLHWWVQDRAMQVGVDGALHPAVHTSQNIPGRSATSVWLYALKPLYDFDLRDFQNAVGGGANITAPRMQQTVQGSQATVDDSKGSDSERQAWDISLHWKSYKSMRNQPSTALRLVGELLQVGCLLQQAEVVHADIKPANIMIKDGHAVLIDFGYAQQGMFMPWENQFTKLVLCTTCLSEKKICFRPPQSTSSINTYELL</sequence>
<dbReference type="InterPro" id="IPR008271">
    <property type="entry name" value="Ser/Thr_kinase_AS"/>
</dbReference>
<dbReference type="InterPro" id="IPR000719">
    <property type="entry name" value="Prot_kinase_dom"/>
</dbReference>
<evidence type="ECO:0000259" key="2">
    <source>
        <dbReference type="PROSITE" id="PS50011"/>
    </source>
</evidence>
<dbReference type="PROSITE" id="PS50011">
    <property type="entry name" value="PROTEIN_KINASE_DOM"/>
    <property type="match status" value="1"/>
</dbReference>
<dbReference type="SUPFAM" id="SSF56112">
    <property type="entry name" value="Protein kinase-like (PK-like)"/>
    <property type="match status" value="1"/>
</dbReference>